<dbReference type="KEGG" id="scl:sce1083"/>
<dbReference type="Pfam" id="PF05016">
    <property type="entry name" value="ParE_toxin"/>
    <property type="match status" value="1"/>
</dbReference>
<proteinExistence type="predicted"/>
<dbReference type="AlphaFoldDB" id="A9F065"/>
<dbReference type="Proteomes" id="UP000002139">
    <property type="component" value="Chromosome"/>
</dbReference>
<dbReference type="HOGENOM" id="CLU_1440193_0_0_7"/>
<sequence length="188" mass="21074">MVRCGHERAASQSARRPADPRRADELCRGDRDRARGGRQRRSGRRRAGSSRRGARGVAGERARRHDRRGRVSDGDRAPRAGARMKRARIRLTKEAVRQAREAAAWWIENRPAAPSLFREELAALLSLLGTAPEAGSPHAHRRIKGVRRAPLPTSRYLVYYIVDREGGEVLVLAVWSALRGRPPQLSLE</sequence>
<dbReference type="Gene3D" id="3.30.2310.20">
    <property type="entry name" value="RelE-like"/>
    <property type="match status" value="1"/>
</dbReference>
<protein>
    <recommendedName>
        <fullName evidence="5">Type II toxin-antitoxin system RelE/ParE family toxin</fullName>
    </recommendedName>
</protein>
<dbReference type="EMBL" id="AM746676">
    <property type="protein sequence ID" value="CAN91240.1"/>
    <property type="molecule type" value="Genomic_DNA"/>
</dbReference>
<dbReference type="eggNOG" id="ENOG5031DPC">
    <property type="taxonomic scope" value="Bacteria"/>
</dbReference>
<dbReference type="STRING" id="448385.sce1083"/>
<evidence type="ECO:0000256" key="1">
    <source>
        <dbReference type="ARBA" id="ARBA00022649"/>
    </source>
</evidence>
<feature type="compositionally biased region" description="Basic and acidic residues" evidence="2">
    <location>
        <begin position="58"/>
        <end position="78"/>
    </location>
</feature>
<evidence type="ECO:0000256" key="2">
    <source>
        <dbReference type="SAM" id="MobiDB-lite"/>
    </source>
</evidence>
<dbReference type="InterPro" id="IPR035093">
    <property type="entry name" value="RelE/ParE_toxin_dom_sf"/>
</dbReference>
<evidence type="ECO:0000313" key="3">
    <source>
        <dbReference type="EMBL" id="CAN91240.1"/>
    </source>
</evidence>
<dbReference type="InterPro" id="IPR007712">
    <property type="entry name" value="RelE/ParE_toxin"/>
</dbReference>
<gene>
    <name evidence="3" type="ordered locus">sce1083</name>
</gene>
<feature type="compositionally biased region" description="Basic and acidic residues" evidence="2">
    <location>
        <begin position="16"/>
        <end position="35"/>
    </location>
</feature>
<keyword evidence="4" id="KW-1185">Reference proteome</keyword>
<feature type="compositionally biased region" description="Basic residues" evidence="2">
    <location>
        <begin position="36"/>
        <end position="54"/>
    </location>
</feature>
<organism evidence="3 4">
    <name type="scientific">Sorangium cellulosum (strain So ce56)</name>
    <name type="common">Polyangium cellulosum (strain So ce56)</name>
    <dbReference type="NCBI Taxonomy" id="448385"/>
    <lineage>
        <taxon>Bacteria</taxon>
        <taxon>Pseudomonadati</taxon>
        <taxon>Myxococcota</taxon>
        <taxon>Polyangia</taxon>
        <taxon>Polyangiales</taxon>
        <taxon>Polyangiaceae</taxon>
        <taxon>Sorangium</taxon>
    </lineage>
</organism>
<reference evidence="3 4" key="1">
    <citation type="journal article" date="2007" name="Nat. Biotechnol.">
        <title>Complete genome sequence of the myxobacterium Sorangium cellulosum.</title>
        <authorList>
            <person name="Schneiker S."/>
            <person name="Perlova O."/>
            <person name="Kaiser O."/>
            <person name="Gerth K."/>
            <person name="Alici A."/>
            <person name="Altmeyer M.O."/>
            <person name="Bartels D."/>
            <person name="Bekel T."/>
            <person name="Beyer S."/>
            <person name="Bode E."/>
            <person name="Bode H.B."/>
            <person name="Bolten C.J."/>
            <person name="Choudhuri J.V."/>
            <person name="Doss S."/>
            <person name="Elnakady Y.A."/>
            <person name="Frank B."/>
            <person name="Gaigalat L."/>
            <person name="Goesmann A."/>
            <person name="Groeger C."/>
            <person name="Gross F."/>
            <person name="Jelsbak L."/>
            <person name="Jelsbak L."/>
            <person name="Kalinowski J."/>
            <person name="Kegler C."/>
            <person name="Knauber T."/>
            <person name="Konietzny S."/>
            <person name="Kopp M."/>
            <person name="Krause L."/>
            <person name="Krug D."/>
            <person name="Linke B."/>
            <person name="Mahmud T."/>
            <person name="Martinez-Arias R."/>
            <person name="McHardy A.C."/>
            <person name="Merai M."/>
            <person name="Meyer F."/>
            <person name="Mormann S."/>
            <person name="Munoz-Dorado J."/>
            <person name="Perez J."/>
            <person name="Pradella S."/>
            <person name="Rachid S."/>
            <person name="Raddatz G."/>
            <person name="Rosenau F."/>
            <person name="Rueckert C."/>
            <person name="Sasse F."/>
            <person name="Scharfe M."/>
            <person name="Schuster S.C."/>
            <person name="Suen G."/>
            <person name="Treuner-Lange A."/>
            <person name="Velicer G.J."/>
            <person name="Vorholter F.-J."/>
            <person name="Weissman K.J."/>
            <person name="Welch R.D."/>
            <person name="Wenzel S.C."/>
            <person name="Whitworth D.E."/>
            <person name="Wilhelm S."/>
            <person name="Wittmann C."/>
            <person name="Bloecker H."/>
            <person name="Puehler A."/>
            <person name="Mueller R."/>
        </authorList>
    </citation>
    <scope>NUCLEOTIDE SEQUENCE [LARGE SCALE GENOMIC DNA]</scope>
    <source>
        <strain evidence="4">So ce56</strain>
    </source>
</reference>
<evidence type="ECO:0000313" key="4">
    <source>
        <dbReference type="Proteomes" id="UP000002139"/>
    </source>
</evidence>
<evidence type="ECO:0008006" key="5">
    <source>
        <dbReference type="Google" id="ProtNLM"/>
    </source>
</evidence>
<name>A9F065_SORC5</name>
<keyword evidence="1" id="KW-1277">Toxin-antitoxin system</keyword>
<dbReference type="BioCyc" id="SCEL448385:SCE_RS50425-MONOMER"/>
<accession>A9F065</accession>
<feature type="region of interest" description="Disordered" evidence="2">
    <location>
        <begin position="1"/>
        <end position="83"/>
    </location>
</feature>